<accession>A0A804Q687</accession>
<feature type="transmembrane region" description="Helical" evidence="8">
    <location>
        <begin position="307"/>
        <end position="325"/>
    </location>
</feature>
<keyword evidence="12" id="KW-1267">Proteomics identification</keyword>
<dbReference type="PANTHER" id="PTHR48021:SF60">
    <property type="entry name" value="MAJOR FACILITATOR SUPERFAMILY (MFS) PROFILE DOMAIN-CONTAINING PROTEIN"/>
    <property type="match status" value="1"/>
</dbReference>
<dbReference type="PROSITE" id="PS00217">
    <property type="entry name" value="SUGAR_TRANSPORT_2"/>
    <property type="match status" value="1"/>
</dbReference>
<dbReference type="InterPro" id="IPR005829">
    <property type="entry name" value="Sugar_transporter_CS"/>
</dbReference>
<feature type="transmembrane region" description="Helical" evidence="8">
    <location>
        <begin position="248"/>
        <end position="266"/>
    </location>
</feature>
<evidence type="ECO:0000256" key="6">
    <source>
        <dbReference type="ARBA" id="ARBA00023136"/>
    </source>
</evidence>
<feature type="region of interest" description="Disordered" evidence="7">
    <location>
        <begin position="119"/>
        <end position="138"/>
    </location>
</feature>
<feature type="transmembrane region" description="Helical" evidence="8">
    <location>
        <begin position="562"/>
        <end position="587"/>
    </location>
</feature>
<proteinExistence type="evidence at protein level"/>
<dbReference type="SUPFAM" id="SSF103473">
    <property type="entry name" value="MFS general substrate transporter"/>
    <property type="match status" value="1"/>
</dbReference>
<dbReference type="InterPro" id="IPR020846">
    <property type="entry name" value="MFS_dom"/>
</dbReference>
<dbReference type="GO" id="GO:0016020">
    <property type="term" value="C:membrane"/>
    <property type="evidence" value="ECO:0000318"/>
    <property type="project" value="GO_Central"/>
</dbReference>
<evidence type="ECO:0000256" key="8">
    <source>
        <dbReference type="SAM" id="Phobius"/>
    </source>
</evidence>
<dbReference type="PANTHER" id="PTHR48021">
    <property type="match status" value="1"/>
</dbReference>
<reference evidence="10" key="3">
    <citation type="submission" date="2021-05" db="UniProtKB">
        <authorList>
            <consortium name="EnsemblPlants"/>
        </authorList>
    </citation>
    <scope>IDENTIFICATION</scope>
    <source>
        <strain evidence="10">cv. B73</strain>
    </source>
</reference>
<evidence type="ECO:0000256" key="5">
    <source>
        <dbReference type="ARBA" id="ARBA00022989"/>
    </source>
</evidence>
<keyword evidence="6 8" id="KW-0472">Membrane</keyword>
<dbReference type="SMR" id="A0A804Q687"/>
<feature type="transmembrane region" description="Helical" evidence="8">
    <location>
        <begin position="461"/>
        <end position="484"/>
    </location>
</feature>
<reference evidence="10" key="2">
    <citation type="submission" date="2019-07" db="EMBL/GenBank/DDBJ databases">
        <authorList>
            <person name="Seetharam A."/>
            <person name="Woodhouse M."/>
            <person name="Cannon E."/>
        </authorList>
    </citation>
    <scope>NUCLEOTIDE SEQUENCE [LARGE SCALE GENOMIC DNA]</scope>
    <source>
        <strain evidence="10">cv. B73</strain>
    </source>
</reference>
<feature type="transmembrane region" description="Helical" evidence="8">
    <location>
        <begin position="178"/>
        <end position="196"/>
    </location>
</feature>
<keyword evidence="5 8" id="KW-1133">Transmembrane helix</keyword>
<dbReference type="Gramene" id="Zm00001eb296220_T002">
    <property type="protein sequence ID" value="Zm00001eb296220_P002"/>
    <property type="gene ID" value="Zm00001eb296220"/>
</dbReference>
<dbReference type="PROSITE" id="PS50850">
    <property type="entry name" value="MFS"/>
    <property type="match status" value="1"/>
</dbReference>
<evidence type="ECO:0000256" key="7">
    <source>
        <dbReference type="SAM" id="MobiDB-lite"/>
    </source>
</evidence>
<evidence type="ECO:0000256" key="4">
    <source>
        <dbReference type="ARBA" id="ARBA00022692"/>
    </source>
</evidence>
<dbReference type="EnsemblPlants" id="Zm00001eb296220_T002">
    <property type="protein sequence ID" value="Zm00001eb296220_P002"/>
    <property type="gene ID" value="Zm00001eb296220"/>
</dbReference>
<keyword evidence="4 8" id="KW-0812">Transmembrane</keyword>
<dbReference type="InterPro" id="IPR044775">
    <property type="entry name" value="MFS_ERD6/Tret1-like"/>
</dbReference>
<reference evidence="11" key="1">
    <citation type="journal article" date="2009" name="Science">
        <title>The B73 maize genome: complexity, diversity, and dynamics.</title>
        <authorList>
            <person name="Schnable P.S."/>
            <person name="Ware D."/>
            <person name="Fulton R.S."/>
            <person name="Stein J.C."/>
            <person name="Wei F."/>
            <person name="Pasternak S."/>
            <person name="Liang C."/>
            <person name="Zhang J."/>
            <person name="Fulton L."/>
            <person name="Graves T.A."/>
            <person name="Minx P."/>
            <person name="Reily A.D."/>
            <person name="Courtney L."/>
            <person name="Kruchowski S.S."/>
            <person name="Tomlinson C."/>
            <person name="Strong C."/>
            <person name="Delehaunty K."/>
            <person name="Fronick C."/>
            <person name="Courtney B."/>
            <person name="Rock S.M."/>
            <person name="Belter E."/>
            <person name="Du F."/>
            <person name="Kim K."/>
            <person name="Abbott R.M."/>
            <person name="Cotton M."/>
            <person name="Levy A."/>
            <person name="Marchetto P."/>
            <person name="Ochoa K."/>
            <person name="Jackson S.M."/>
            <person name="Gillam B."/>
            <person name="Chen W."/>
            <person name="Yan L."/>
            <person name="Higginbotham J."/>
            <person name="Cardenas M."/>
            <person name="Waligorski J."/>
            <person name="Applebaum E."/>
            <person name="Phelps L."/>
            <person name="Falcone J."/>
            <person name="Kanchi K."/>
            <person name="Thane T."/>
            <person name="Scimone A."/>
            <person name="Thane N."/>
            <person name="Henke J."/>
            <person name="Wang T."/>
            <person name="Ruppert J."/>
            <person name="Shah N."/>
            <person name="Rotter K."/>
            <person name="Hodges J."/>
            <person name="Ingenthron E."/>
            <person name="Cordes M."/>
            <person name="Kohlberg S."/>
            <person name="Sgro J."/>
            <person name="Delgado B."/>
            <person name="Mead K."/>
            <person name="Chinwalla A."/>
            <person name="Leonard S."/>
            <person name="Crouse K."/>
            <person name="Collura K."/>
            <person name="Kudrna D."/>
            <person name="Currie J."/>
            <person name="He R."/>
            <person name="Angelova A."/>
            <person name="Rajasekar S."/>
            <person name="Mueller T."/>
            <person name="Lomeli R."/>
            <person name="Scara G."/>
            <person name="Ko A."/>
            <person name="Delaney K."/>
            <person name="Wissotski M."/>
            <person name="Lopez G."/>
            <person name="Campos D."/>
            <person name="Braidotti M."/>
            <person name="Ashley E."/>
            <person name="Golser W."/>
            <person name="Kim H."/>
            <person name="Lee S."/>
            <person name="Lin J."/>
            <person name="Dujmic Z."/>
            <person name="Kim W."/>
            <person name="Talag J."/>
            <person name="Zuccolo A."/>
            <person name="Fan C."/>
            <person name="Sebastian A."/>
            <person name="Kramer M."/>
            <person name="Spiegel L."/>
            <person name="Nascimento L."/>
            <person name="Zutavern T."/>
            <person name="Miller B."/>
            <person name="Ambroise C."/>
            <person name="Muller S."/>
            <person name="Spooner W."/>
            <person name="Narechania A."/>
            <person name="Ren L."/>
            <person name="Wei S."/>
            <person name="Kumari S."/>
            <person name="Faga B."/>
            <person name="Levy M.J."/>
            <person name="McMahan L."/>
            <person name="Van Buren P."/>
            <person name="Vaughn M.W."/>
            <person name="Ying K."/>
            <person name="Yeh C.-T."/>
            <person name="Emrich S.J."/>
            <person name="Jia Y."/>
            <person name="Kalyanaraman A."/>
            <person name="Hsia A.-P."/>
            <person name="Barbazuk W.B."/>
            <person name="Baucom R.S."/>
            <person name="Brutnell T.P."/>
            <person name="Carpita N.C."/>
            <person name="Chaparro C."/>
            <person name="Chia J.-M."/>
            <person name="Deragon J.-M."/>
            <person name="Estill J.C."/>
            <person name="Fu Y."/>
            <person name="Jeddeloh J.A."/>
            <person name="Han Y."/>
            <person name="Lee H."/>
            <person name="Li P."/>
            <person name="Lisch D.R."/>
            <person name="Liu S."/>
            <person name="Liu Z."/>
            <person name="Nagel D.H."/>
            <person name="McCann M.C."/>
            <person name="SanMiguel P."/>
            <person name="Myers A.M."/>
            <person name="Nettleton D."/>
            <person name="Nguyen J."/>
            <person name="Penning B.W."/>
            <person name="Ponnala L."/>
            <person name="Schneider K.L."/>
            <person name="Schwartz D.C."/>
            <person name="Sharma A."/>
            <person name="Soderlund C."/>
            <person name="Springer N.M."/>
            <person name="Sun Q."/>
            <person name="Wang H."/>
            <person name="Waterman M."/>
            <person name="Westerman R."/>
            <person name="Wolfgruber T.K."/>
            <person name="Yang L."/>
            <person name="Yu Y."/>
            <person name="Zhang L."/>
            <person name="Zhou S."/>
            <person name="Zhu Q."/>
            <person name="Bennetzen J.L."/>
            <person name="Dawe R.K."/>
            <person name="Jiang J."/>
            <person name="Jiang N."/>
            <person name="Presting G.G."/>
            <person name="Wessler S.R."/>
            <person name="Aluru S."/>
            <person name="Martienssen R.A."/>
            <person name="Clifton S.W."/>
            <person name="McCombie W.R."/>
            <person name="Wing R.A."/>
            <person name="Wilson R.K."/>
        </authorList>
    </citation>
    <scope>NUCLEOTIDE SEQUENCE [LARGE SCALE GENOMIC DNA]</scope>
    <source>
        <strain evidence="11">cv. B73</strain>
    </source>
</reference>
<protein>
    <recommendedName>
        <fullName evidence="9">Major facilitator superfamily (MFS) profile domain-containing protein</fullName>
    </recommendedName>
</protein>
<sequence>MVVAALAQWQWPPPLVAHLPATRGTAAAAGHINQSKPEAGFCAQHSPRALGLLDSGFLLLLLLLITSHSHSASPTHRRPPTQRGAQEQIDPASRPRHATDRAACLPACLRGDHVAPGGGVGPAGNKGASMASNNGGAMQEPLLPKAPKSGGWLWKGTRPSASGDLPSSKAVLRPPRHVPALLCTLIVALGPVQFGFTSGYSSPTQDAVIRDLNLSISEFSAFGSLSNVGAMVGAIASGQMAKYVGRRGSLMIAAVPNIMGWLAISFAKDTTFLYVGRLLEGFGVGVISYVVPVYIAEISPHNMRGALGAVNPLSATFGVLLSYVLGLFFPWRLLALIGTLPCLLLVAGLFFIPESPRWLARMNMMDDCETSLQVLRGFDADITEEVNDIKVSTYFHSSIMTACSLFEQSSLPVLLFSLTFRAWIYVLHSCGIFMQIAVASANKSGTISFRELNQKKYRTPLILGIGLLVLQQLSGINCIIFYSGSIFKAAGLNNSNLDTCLIGAISVLATGVTTTILDRAGRRILLIISSSGMTLSLLAVAVVFCIKAYVTAFSFGMGSIPWIIMSEILPVSIKCVAGSFATLANWLTSFGITMTANLLLNWSAAGTFASYMMVSAFTLVFVILWVPETKGRTLEEIQWSFQ</sequence>
<evidence type="ECO:0007829" key="12">
    <source>
        <dbReference type="PeptideAtlas" id="A0A804Q687"/>
    </source>
</evidence>
<evidence type="ECO:0000259" key="9">
    <source>
        <dbReference type="PROSITE" id="PS50850"/>
    </source>
</evidence>
<feature type="transmembrane region" description="Helical" evidence="8">
    <location>
        <begin position="599"/>
        <end position="626"/>
    </location>
</feature>
<evidence type="ECO:0000313" key="11">
    <source>
        <dbReference type="Proteomes" id="UP000007305"/>
    </source>
</evidence>
<organism evidence="10 11">
    <name type="scientific">Zea mays</name>
    <name type="common">Maize</name>
    <dbReference type="NCBI Taxonomy" id="4577"/>
    <lineage>
        <taxon>Eukaryota</taxon>
        <taxon>Viridiplantae</taxon>
        <taxon>Streptophyta</taxon>
        <taxon>Embryophyta</taxon>
        <taxon>Tracheophyta</taxon>
        <taxon>Spermatophyta</taxon>
        <taxon>Magnoliopsida</taxon>
        <taxon>Liliopsida</taxon>
        <taxon>Poales</taxon>
        <taxon>Poaceae</taxon>
        <taxon>PACMAD clade</taxon>
        <taxon>Panicoideae</taxon>
        <taxon>Andropogonodae</taxon>
        <taxon>Andropogoneae</taxon>
        <taxon>Tripsacinae</taxon>
        <taxon>Zea</taxon>
    </lineage>
</organism>
<feature type="transmembrane region" description="Helical" evidence="8">
    <location>
        <begin position="422"/>
        <end position="441"/>
    </location>
</feature>
<feature type="transmembrane region" description="Helical" evidence="8">
    <location>
        <begin position="216"/>
        <end position="236"/>
    </location>
</feature>
<dbReference type="InterPro" id="IPR005828">
    <property type="entry name" value="MFS_sugar_transport-like"/>
</dbReference>
<evidence type="ECO:0000313" key="10">
    <source>
        <dbReference type="EnsemblPlants" id="Zm00001eb296220_P002"/>
    </source>
</evidence>
<dbReference type="InParanoid" id="A0A804Q687"/>
<dbReference type="InterPro" id="IPR003663">
    <property type="entry name" value="Sugar/inositol_transpt"/>
</dbReference>
<evidence type="ECO:0000256" key="3">
    <source>
        <dbReference type="ARBA" id="ARBA00022597"/>
    </source>
</evidence>
<dbReference type="CDD" id="cd17358">
    <property type="entry name" value="MFS_GLUT6_8_Class3_like"/>
    <property type="match status" value="1"/>
</dbReference>
<feature type="transmembrane region" description="Helical" evidence="8">
    <location>
        <begin position="272"/>
        <end position="295"/>
    </location>
</feature>
<feature type="transmembrane region" description="Helical" evidence="8">
    <location>
        <begin position="524"/>
        <end position="550"/>
    </location>
</feature>
<keyword evidence="11" id="KW-1185">Reference proteome</keyword>
<dbReference type="GO" id="GO:0051119">
    <property type="term" value="F:sugar transmembrane transporter activity"/>
    <property type="evidence" value="ECO:0007669"/>
    <property type="project" value="InterPro"/>
</dbReference>
<feature type="domain" description="Major facilitator superfamily (MFS) profile" evidence="9">
    <location>
        <begin position="183"/>
        <end position="630"/>
    </location>
</feature>
<dbReference type="InterPro" id="IPR050549">
    <property type="entry name" value="MFS_Trehalose_Transporter"/>
</dbReference>
<feature type="region of interest" description="Disordered" evidence="7">
    <location>
        <begin position="70"/>
        <end position="98"/>
    </location>
</feature>
<comment type="similarity">
    <text evidence="2">Belongs to the major facilitator superfamily. Sugar transporter (TC 2.A.1.1) family.</text>
</comment>
<keyword evidence="3" id="KW-0762">Sugar transport</keyword>
<dbReference type="AlphaFoldDB" id="A0A804Q687"/>
<dbReference type="Gene3D" id="1.20.1250.20">
    <property type="entry name" value="MFS general substrate transporter like domains"/>
    <property type="match status" value="1"/>
</dbReference>
<evidence type="ECO:0000256" key="1">
    <source>
        <dbReference type="ARBA" id="ARBA00004141"/>
    </source>
</evidence>
<gene>
    <name evidence="10" type="primary">LOC100274323</name>
</gene>
<name>A0A804Q687_MAIZE</name>
<dbReference type="GO" id="GO:0022857">
    <property type="term" value="F:transmembrane transporter activity"/>
    <property type="evidence" value="ECO:0000318"/>
    <property type="project" value="GO_Central"/>
</dbReference>
<comment type="subcellular location">
    <subcellularLocation>
        <location evidence="1">Membrane</location>
        <topology evidence="1">Multi-pass membrane protein</topology>
    </subcellularLocation>
</comment>
<evidence type="ECO:0000256" key="2">
    <source>
        <dbReference type="ARBA" id="ARBA00010992"/>
    </source>
</evidence>
<dbReference type="PRINTS" id="PR00171">
    <property type="entry name" value="SUGRTRNSPORT"/>
</dbReference>
<dbReference type="Proteomes" id="UP000007305">
    <property type="component" value="Chromosome 6"/>
</dbReference>
<dbReference type="Pfam" id="PF00083">
    <property type="entry name" value="Sugar_tr"/>
    <property type="match status" value="2"/>
</dbReference>
<feature type="transmembrane region" description="Helical" evidence="8">
    <location>
        <begin position="496"/>
        <end position="517"/>
    </location>
</feature>
<feature type="transmembrane region" description="Helical" evidence="8">
    <location>
        <begin position="331"/>
        <end position="352"/>
    </location>
</feature>
<dbReference type="InterPro" id="IPR036259">
    <property type="entry name" value="MFS_trans_sf"/>
</dbReference>
<dbReference type="GO" id="GO:0055085">
    <property type="term" value="P:transmembrane transport"/>
    <property type="evidence" value="ECO:0000318"/>
    <property type="project" value="GO_Central"/>
</dbReference>
<keyword evidence="3" id="KW-0813">Transport</keyword>